<feature type="coiled-coil region" evidence="15">
    <location>
        <begin position="759"/>
        <end position="826"/>
    </location>
</feature>
<dbReference type="CDD" id="cd16499">
    <property type="entry name" value="RING-HC_Bre1-like"/>
    <property type="match status" value="1"/>
</dbReference>
<evidence type="ECO:0000256" key="14">
    <source>
        <dbReference type="RuleBase" id="RU365038"/>
    </source>
</evidence>
<evidence type="ECO:0000256" key="6">
    <source>
        <dbReference type="ARBA" id="ARBA00022723"/>
    </source>
</evidence>
<dbReference type="EMBL" id="LFYR01000589">
    <property type="protein sequence ID" value="KMZ73224.1"/>
    <property type="molecule type" value="Genomic_DNA"/>
</dbReference>
<reference evidence="19" key="1">
    <citation type="journal article" date="2016" name="Nature">
        <title>The genome of the seagrass Zostera marina reveals angiosperm adaptation to the sea.</title>
        <authorList>
            <person name="Olsen J.L."/>
            <person name="Rouze P."/>
            <person name="Verhelst B."/>
            <person name="Lin Y.-C."/>
            <person name="Bayer T."/>
            <person name="Collen J."/>
            <person name="Dattolo E."/>
            <person name="De Paoli E."/>
            <person name="Dittami S."/>
            <person name="Maumus F."/>
            <person name="Michel G."/>
            <person name="Kersting A."/>
            <person name="Lauritano C."/>
            <person name="Lohaus R."/>
            <person name="Toepel M."/>
            <person name="Tonon T."/>
            <person name="Vanneste K."/>
            <person name="Amirebrahimi M."/>
            <person name="Brakel J."/>
            <person name="Bostroem C."/>
            <person name="Chovatia M."/>
            <person name="Grimwood J."/>
            <person name="Jenkins J.W."/>
            <person name="Jueterbock A."/>
            <person name="Mraz A."/>
            <person name="Stam W.T."/>
            <person name="Tice H."/>
            <person name="Bornberg-Bauer E."/>
            <person name="Green P.J."/>
            <person name="Pearson G.A."/>
            <person name="Procaccini G."/>
            <person name="Duarte C.M."/>
            <person name="Schmutz J."/>
            <person name="Reusch T.B.H."/>
            <person name="Van de Peer Y."/>
        </authorList>
    </citation>
    <scope>NUCLEOTIDE SEQUENCE [LARGE SCALE GENOMIC DNA]</scope>
    <source>
        <strain evidence="19">cv. Finnish</strain>
    </source>
</reference>
<evidence type="ECO:0000256" key="10">
    <source>
        <dbReference type="ARBA" id="ARBA00022853"/>
    </source>
</evidence>
<keyword evidence="9 14" id="KW-0862">Zinc</keyword>
<keyword evidence="11 14" id="KW-0175">Coiled coil</keyword>
<dbReference type="UniPathway" id="UPA00143"/>
<dbReference type="GO" id="GO:0033503">
    <property type="term" value="C:HULC complex"/>
    <property type="evidence" value="ECO:0000318"/>
    <property type="project" value="GO_Central"/>
</dbReference>
<dbReference type="OMA" id="QECMADR"/>
<comment type="similarity">
    <text evidence="4 14">Belongs to the BRE1 family.</text>
</comment>
<dbReference type="Proteomes" id="UP000036987">
    <property type="component" value="Unassembled WGS sequence"/>
</dbReference>
<gene>
    <name evidence="18" type="ORF">ZOSMA_150G00260</name>
</gene>
<evidence type="ECO:0000256" key="7">
    <source>
        <dbReference type="ARBA" id="ARBA00022771"/>
    </source>
</evidence>
<protein>
    <recommendedName>
        <fullName evidence="14">E3 ubiquitin protein ligase</fullName>
        <ecNumber evidence="14">2.3.2.27</ecNumber>
    </recommendedName>
</protein>
<evidence type="ECO:0000256" key="2">
    <source>
        <dbReference type="ARBA" id="ARBA00004123"/>
    </source>
</evidence>
<evidence type="ECO:0000313" key="18">
    <source>
        <dbReference type="EMBL" id="KMZ73224.1"/>
    </source>
</evidence>
<evidence type="ECO:0000256" key="8">
    <source>
        <dbReference type="ARBA" id="ARBA00022786"/>
    </source>
</evidence>
<dbReference type="AlphaFoldDB" id="A0A0K9PWB8"/>
<dbReference type="PROSITE" id="PS00518">
    <property type="entry name" value="ZF_RING_1"/>
    <property type="match status" value="1"/>
</dbReference>
<dbReference type="PROSITE" id="PS50089">
    <property type="entry name" value="ZF_RING_2"/>
    <property type="match status" value="1"/>
</dbReference>
<comment type="subcellular location">
    <subcellularLocation>
        <location evidence="2 14">Nucleus</location>
    </subcellularLocation>
</comment>
<dbReference type="InterPro" id="IPR017907">
    <property type="entry name" value="Znf_RING_CS"/>
</dbReference>
<keyword evidence="6 14" id="KW-0479">Metal-binding</keyword>
<evidence type="ECO:0000256" key="11">
    <source>
        <dbReference type="ARBA" id="ARBA00023054"/>
    </source>
</evidence>
<comment type="caution">
    <text evidence="18">The sequence shown here is derived from an EMBL/GenBank/DDBJ whole genome shotgun (WGS) entry which is preliminary data.</text>
</comment>
<accession>A0A0K9PWB8</accession>
<feature type="coiled-coil region" evidence="15">
    <location>
        <begin position="323"/>
        <end position="481"/>
    </location>
</feature>
<sequence>MRNGGNADEPEKKKKKENIDLAPMAKSSLQSAESGLVDAAALQLQNQKLVQQLEAKKQQVHALEKEFNDLKDRQNIYDEKLITMNKLWNQLVDDIIIFESLLGEDSNILQALDHEDDLRDSIHSCPPEEMFLHRLLSDSSEMIESNNAATYIQQALESRCMSTRNLMKHFENTANAQKAKIESLAMVIKGKPFLEDARTQLHNIDNSLREKVNNLRESVEFMNHKHKKYEVDIKMYIDNHLRDKSAIKHLSGELEESMAELEESRRKLINLKIEKHGFSRIHGSVLNVVNGDYSPNKPVEKTRGLQELKISIEEAKILAASRLSELQETKEDNEVLSKQLEDIQNDLKDEKYVISSKPYLILKDHLQHFNVEHERYKELVESAQTERNNILRKEKELTAKEESFDAAIAAFSSSTTDAQIKEMKLQLENITVDRNNLEMKFEEAVEDAARKDIKDEINVMASALSKEIEMMEAQLNRCKELACEAIFLRDESRSLTVLLNEKTIEHKRLSENCVEQAKEIQIFKQLTEKLEVDTNELSAYLDLYGKPGFELRPISEIKKSEHRALVQAEILRNAFDEHSLELRVRAANEAREGCQQRLFTFEAEVADLMDKLDISERNVLELKEAIQVKDAEADSYILEIEAIGQAYEDMQMQNQRLLQQVADRDDCNIKLVSETVSMKQSHSSLFVEKRSVTDKLQQIITSLEYFRSKIIRGKEQMKTLQSQVQKVFSDNRHVATNMDKEKRELNLSEKDLKWISSSIESYEKEFKLGQREITNMETDFDGERVEGKQFEDELTELKNEVDEMSAEKREAAIQKFQEEIKECKAILKCGVCFDRPKEVVITKCFHLFCSKCIRRNLEIRHRRCPGCGSAFGQNDVRQVNI</sequence>
<keyword evidence="8 14" id="KW-0833">Ubl conjugation pathway</keyword>
<evidence type="ECO:0000256" key="16">
    <source>
        <dbReference type="SAM" id="MobiDB-lite"/>
    </source>
</evidence>
<dbReference type="EC" id="2.3.2.27" evidence="14"/>
<dbReference type="SUPFAM" id="SSF57850">
    <property type="entry name" value="RING/U-box"/>
    <property type="match status" value="1"/>
</dbReference>
<evidence type="ECO:0000256" key="9">
    <source>
        <dbReference type="ARBA" id="ARBA00022833"/>
    </source>
</evidence>
<feature type="coiled-coil region" evidence="15">
    <location>
        <begin position="247"/>
        <end position="274"/>
    </location>
</feature>
<dbReference type="SMART" id="SM00184">
    <property type="entry name" value="RING"/>
    <property type="match status" value="1"/>
</dbReference>
<evidence type="ECO:0000256" key="4">
    <source>
        <dbReference type="ARBA" id="ARBA00005555"/>
    </source>
</evidence>
<dbReference type="GO" id="GO:0016567">
    <property type="term" value="P:protein ubiquitination"/>
    <property type="evidence" value="ECO:0007669"/>
    <property type="project" value="UniProtKB-UniRule"/>
</dbReference>
<dbReference type="GO" id="GO:0061630">
    <property type="term" value="F:ubiquitin protein ligase activity"/>
    <property type="evidence" value="ECO:0000318"/>
    <property type="project" value="GO_Central"/>
</dbReference>
<name>A0A0K9PWB8_ZOSMR</name>
<dbReference type="OrthoDB" id="10266039at2759"/>
<dbReference type="PANTHER" id="PTHR23163">
    <property type="entry name" value="RING FINGER PROTEIN-RELATED"/>
    <property type="match status" value="1"/>
</dbReference>
<evidence type="ECO:0000256" key="12">
    <source>
        <dbReference type="ARBA" id="ARBA00023242"/>
    </source>
</evidence>
<dbReference type="PANTHER" id="PTHR23163:SF8">
    <property type="entry name" value="E3 UBIQUITIN-PROTEIN LIGASE BRE1-LIKE 2"/>
    <property type="match status" value="1"/>
</dbReference>
<keyword evidence="7 13" id="KW-0863">Zinc-finger</keyword>
<organism evidence="18 19">
    <name type="scientific">Zostera marina</name>
    <name type="common">Eelgrass</name>
    <dbReference type="NCBI Taxonomy" id="29655"/>
    <lineage>
        <taxon>Eukaryota</taxon>
        <taxon>Viridiplantae</taxon>
        <taxon>Streptophyta</taxon>
        <taxon>Embryophyta</taxon>
        <taxon>Tracheophyta</taxon>
        <taxon>Spermatophyta</taxon>
        <taxon>Magnoliopsida</taxon>
        <taxon>Liliopsida</taxon>
        <taxon>Zosteraceae</taxon>
        <taxon>Zostera</taxon>
    </lineage>
</organism>
<comment type="catalytic activity">
    <reaction evidence="1 14">
        <text>S-ubiquitinyl-[E2 ubiquitin-conjugating enzyme]-L-cysteine + [acceptor protein]-L-lysine = [E2 ubiquitin-conjugating enzyme]-L-cysteine + N(6)-ubiquitinyl-[acceptor protein]-L-lysine.</text>
        <dbReference type="EC" id="2.3.2.27"/>
    </reaction>
</comment>
<evidence type="ECO:0000256" key="15">
    <source>
        <dbReference type="SAM" id="Coils"/>
    </source>
</evidence>
<dbReference type="InterPro" id="IPR001841">
    <property type="entry name" value="Znf_RING"/>
</dbReference>
<feature type="region of interest" description="Disordered" evidence="16">
    <location>
        <begin position="1"/>
        <end position="26"/>
    </location>
</feature>
<evidence type="ECO:0000256" key="3">
    <source>
        <dbReference type="ARBA" id="ARBA00004906"/>
    </source>
</evidence>
<dbReference type="STRING" id="29655.A0A0K9PWB8"/>
<dbReference type="GO" id="GO:0008270">
    <property type="term" value="F:zinc ion binding"/>
    <property type="evidence" value="ECO:0007669"/>
    <property type="project" value="UniProtKB-KW"/>
</dbReference>
<feature type="domain" description="RING-type" evidence="17">
    <location>
        <begin position="829"/>
        <end position="867"/>
    </location>
</feature>
<keyword evidence="12 14" id="KW-0539">Nucleus</keyword>
<keyword evidence="19" id="KW-1185">Reference proteome</keyword>
<dbReference type="Gene3D" id="3.30.40.10">
    <property type="entry name" value="Zinc/RING finger domain, C3HC4 (zinc finger)"/>
    <property type="match status" value="1"/>
</dbReference>
<dbReference type="InterPro" id="IPR013083">
    <property type="entry name" value="Znf_RING/FYVE/PHD"/>
</dbReference>
<keyword evidence="5 14" id="KW-0808">Transferase</keyword>
<evidence type="ECO:0000313" key="19">
    <source>
        <dbReference type="Proteomes" id="UP000036987"/>
    </source>
</evidence>
<evidence type="ECO:0000256" key="5">
    <source>
        <dbReference type="ARBA" id="ARBA00022679"/>
    </source>
</evidence>
<feature type="coiled-coil region" evidence="15">
    <location>
        <begin position="39"/>
        <end position="80"/>
    </location>
</feature>
<keyword evidence="10 14" id="KW-0156">Chromatin regulator</keyword>
<dbReference type="GO" id="GO:0006325">
    <property type="term" value="P:chromatin organization"/>
    <property type="evidence" value="ECO:0007669"/>
    <property type="project" value="UniProtKB-KW"/>
</dbReference>
<proteinExistence type="inferred from homology"/>
<dbReference type="Pfam" id="PF13923">
    <property type="entry name" value="zf-C3HC4_2"/>
    <property type="match status" value="1"/>
</dbReference>
<dbReference type="GO" id="GO:0005634">
    <property type="term" value="C:nucleus"/>
    <property type="evidence" value="ECO:0000318"/>
    <property type="project" value="GO_Central"/>
</dbReference>
<evidence type="ECO:0000259" key="17">
    <source>
        <dbReference type="PROSITE" id="PS50089"/>
    </source>
</evidence>
<comment type="pathway">
    <text evidence="3 14">Protein modification; protein ubiquitination.</text>
</comment>
<evidence type="ECO:0000256" key="1">
    <source>
        <dbReference type="ARBA" id="ARBA00000900"/>
    </source>
</evidence>
<feature type="coiled-coil region" evidence="15">
    <location>
        <begin position="605"/>
        <end position="660"/>
    </location>
</feature>
<dbReference type="InterPro" id="IPR013956">
    <property type="entry name" value="E3_ubiquit_lig_Bre1"/>
</dbReference>
<evidence type="ECO:0000256" key="13">
    <source>
        <dbReference type="PROSITE-ProRule" id="PRU00175"/>
    </source>
</evidence>